<dbReference type="EMBL" id="NDHI03003383">
    <property type="protein sequence ID" value="PNJ71466.1"/>
    <property type="molecule type" value="Genomic_DNA"/>
</dbReference>
<comment type="caution">
    <text evidence="3">The sequence shown here is derived from an EMBL/GenBank/DDBJ whole genome shotgun (WGS) entry which is preliminary data.</text>
</comment>
<accession>A0A2J8WNX3</accession>
<evidence type="ECO:0000256" key="2">
    <source>
        <dbReference type="SAM" id="SignalP"/>
    </source>
</evidence>
<feature type="signal peptide" evidence="2">
    <location>
        <begin position="1"/>
        <end position="20"/>
    </location>
</feature>
<sequence>MVRIWTTIMIVLILLRIGPNKPSLSGRQAPAQAQTSDTVPSLFPLGLWAPGFGTWSSPEEDRRPRKPVPGTGNRDSGTRRRRQDATEQDPRPGNDVASPETAGPPSPAGIRAQDRAPRHRRAPPARMPVAPAPSADGGERRARAGRGTRVGGWGPKDPPFQQNPHRSRARRGPGRATAAGALHISTPPPEPLQERGGGLFHRTWSVYNGLDLNTWMKVERLFVEKFHQSFSLDN</sequence>
<protein>
    <submittedName>
        <fullName evidence="3">C9orf47 isoform 2</fullName>
    </submittedName>
</protein>
<reference evidence="3" key="1">
    <citation type="submission" date="2017-12" db="EMBL/GenBank/DDBJ databases">
        <title>High-resolution comparative analysis of great ape genomes.</title>
        <authorList>
            <person name="Pollen A."/>
            <person name="Hastie A."/>
            <person name="Hormozdiari F."/>
            <person name="Dougherty M."/>
            <person name="Liu R."/>
            <person name="Chaisson M."/>
            <person name="Hoppe E."/>
            <person name="Hill C."/>
            <person name="Pang A."/>
            <person name="Hillier L."/>
            <person name="Baker C."/>
            <person name="Armstrong J."/>
            <person name="Shendure J."/>
            <person name="Paten B."/>
            <person name="Wilson R."/>
            <person name="Chao H."/>
            <person name="Schneider V."/>
            <person name="Ventura M."/>
            <person name="Kronenberg Z."/>
            <person name="Murali S."/>
            <person name="Gordon D."/>
            <person name="Cantsilieris S."/>
            <person name="Munson K."/>
            <person name="Nelson B."/>
            <person name="Raja A."/>
            <person name="Underwood J."/>
            <person name="Diekhans M."/>
            <person name="Fiddes I."/>
            <person name="Haussler D."/>
            <person name="Eichler E."/>
        </authorList>
    </citation>
    <scope>NUCLEOTIDE SEQUENCE [LARGE SCALE GENOMIC DNA]</scope>
    <source>
        <strain evidence="3">Susie</strain>
    </source>
</reference>
<organism evidence="3">
    <name type="scientific">Pongo abelii</name>
    <name type="common">Sumatran orangutan</name>
    <name type="synonym">Pongo pygmaeus abelii</name>
    <dbReference type="NCBI Taxonomy" id="9601"/>
    <lineage>
        <taxon>Eukaryota</taxon>
        <taxon>Metazoa</taxon>
        <taxon>Chordata</taxon>
        <taxon>Craniata</taxon>
        <taxon>Vertebrata</taxon>
        <taxon>Euteleostomi</taxon>
        <taxon>Mammalia</taxon>
        <taxon>Eutheria</taxon>
        <taxon>Euarchontoglires</taxon>
        <taxon>Primates</taxon>
        <taxon>Haplorrhini</taxon>
        <taxon>Catarrhini</taxon>
        <taxon>Hominidae</taxon>
        <taxon>Pongo</taxon>
    </lineage>
</organism>
<feature type="region of interest" description="Disordered" evidence="1">
    <location>
        <begin position="53"/>
        <end position="175"/>
    </location>
</feature>
<proteinExistence type="predicted"/>
<feature type="compositionally biased region" description="Low complexity" evidence="1">
    <location>
        <begin position="127"/>
        <end position="136"/>
    </location>
</feature>
<gene>
    <name evidence="3" type="ORF">CR201_G0008958</name>
</gene>
<dbReference type="Pfam" id="PF17693">
    <property type="entry name" value="DUF5539"/>
    <property type="match status" value="1"/>
</dbReference>
<dbReference type="AlphaFoldDB" id="A0A2J8WNX3"/>
<feature type="chain" id="PRO_5014395558" evidence="2">
    <location>
        <begin position="21"/>
        <end position="234"/>
    </location>
</feature>
<dbReference type="InterPro" id="IPR041041">
    <property type="entry name" value="DUF5539"/>
</dbReference>
<feature type="compositionally biased region" description="Basic and acidic residues" evidence="1">
    <location>
        <begin position="83"/>
        <end position="92"/>
    </location>
</feature>
<name>A0A2J8WNX3_PONAB</name>
<keyword evidence="2" id="KW-0732">Signal</keyword>
<evidence type="ECO:0000256" key="1">
    <source>
        <dbReference type="SAM" id="MobiDB-lite"/>
    </source>
</evidence>
<evidence type="ECO:0000313" key="3">
    <source>
        <dbReference type="EMBL" id="PNJ71466.1"/>
    </source>
</evidence>